<comment type="caution">
    <text evidence="1">Lacks conserved residue(s) required for the propagation of feature annotation.</text>
</comment>
<feature type="transmembrane region" description="Helical" evidence="1">
    <location>
        <begin position="92"/>
        <end position="118"/>
    </location>
</feature>
<feature type="transmembrane region" description="Helical" evidence="1">
    <location>
        <begin position="20"/>
        <end position="39"/>
    </location>
</feature>
<dbReference type="EMBL" id="CP000626">
    <property type="protein sequence ID" value="ABQ18853.1"/>
    <property type="molecule type" value="Genomic_DNA"/>
</dbReference>
<gene>
    <name evidence="3" type="ordered locus">VC0395_0417</name>
</gene>
<keyword evidence="1" id="KW-0812">Transmembrane</keyword>
<comment type="function">
    <text evidence="1">Mechanosensitive channel that participates in the regulation of osmotic pressure changes within the cell, opening in response to stretch forces in the membrane lipid bilayer, without the need for other proteins. Contributes to normal resistance to hypoosmotic shock. Forms an ion channel of 1.0 nanosiemens conductance with a slight preference for anions.</text>
</comment>
<dbReference type="InterPro" id="IPR006685">
    <property type="entry name" value="MscS_channel_2nd"/>
</dbReference>
<dbReference type="GO" id="GO:0008381">
    <property type="term" value="F:mechanosensitive monoatomic ion channel activity"/>
    <property type="evidence" value="ECO:0007669"/>
    <property type="project" value="InterPro"/>
</dbReference>
<name>A0A0H3AG36_VIBC3</name>
<comment type="subunit">
    <text evidence="1">Homoheptamer.</text>
</comment>
<keyword evidence="1" id="KW-0813">Transport</keyword>
<dbReference type="SUPFAM" id="SSF50182">
    <property type="entry name" value="Sm-like ribonucleoproteins"/>
    <property type="match status" value="1"/>
</dbReference>
<keyword evidence="1" id="KW-0472">Membrane</keyword>
<comment type="similarity">
    <text evidence="1">Belongs to the MscS (TC 1.A.23) family.</text>
</comment>
<protein>
    <recommendedName>
        <fullName evidence="1">Small-conductance mechanosensitive channel</fullName>
    </recommendedName>
</protein>
<dbReference type="Proteomes" id="UP000000249">
    <property type="component" value="Chromosome 2"/>
</dbReference>
<evidence type="ECO:0000256" key="1">
    <source>
        <dbReference type="RuleBase" id="RU369025"/>
    </source>
</evidence>
<keyword evidence="1" id="KW-0407">Ion channel</keyword>
<dbReference type="eggNOG" id="COG0668">
    <property type="taxonomic scope" value="Bacteria"/>
</dbReference>
<feature type="transmembrane region" description="Helical" evidence="1">
    <location>
        <begin position="60"/>
        <end position="80"/>
    </location>
</feature>
<comment type="subcellular location">
    <subcellularLocation>
        <location evidence="1">Cell inner membrane</location>
        <topology evidence="1">Multi-pass membrane protein</topology>
    </subcellularLocation>
</comment>
<dbReference type="GO" id="GO:0005886">
    <property type="term" value="C:plasma membrane"/>
    <property type="evidence" value="ECO:0007669"/>
    <property type="project" value="UniProtKB-SubCell"/>
</dbReference>
<keyword evidence="1" id="KW-1003">Cell membrane</keyword>
<dbReference type="Pfam" id="PF00924">
    <property type="entry name" value="MS_channel_2nd"/>
    <property type="match status" value="1"/>
</dbReference>
<dbReference type="PANTHER" id="PTHR30221">
    <property type="entry name" value="SMALL-CONDUCTANCE MECHANOSENSITIVE CHANNEL"/>
    <property type="match status" value="1"/>
</dbReference>
<dbReference type="InterPro" id="IPR045275">
    <property type="entry name" value="MscS_archaea/bacteria_type"/>
</dbReference>
<sequence>MSITVRYTMEYLALLQTHYKWLMTILIIVLYPHISRITLRLFESMLTGRVDIHRLKRARWLIRTLLFLVMLFTTLILWGIELRGLLVVGSSLFALLGVGLFAGWSLLSNVTAFLILFVQNQCRIGCWVRIVDGANFIEGKIIDMALLNVELETLEGNRVLYPNNLFIVRPVIVLQKAPEKAVKKPERKQLPKGL</sequence>
<reference evidence="3 4" key="1">
    <citation type="submission" date="2007-03" db="EMBL/GenBank/DDBJ databases">
        <authorList>
            <person name="Heidelberg J."/>
        </authorList>
    </citation>
    <scope>NUCLEOTIDE SEQUENCE [LARGE SCALE GENOMIC DNA]</scope>
    <source>
        <strain evidence="4">ATCC 39541 / Classical Ogawa 395 / O395</strain>
    </source>
</reference>
<feature type="domain" description="Mechanosensitive ion channel MscS" evidence="2">
    <location>
        <begin position="106"/>
        <end position="168"/>
    </location>
</feature>
<dbReference type="InterPro" id="IPR010920">
    <property type="entry name" value="LSM_dom_sf"/>
</dbReference>
<keyword evidence="1" id="KW-1133">Transmembrane helix</keyword>
<evidence type="ECO:0000313" key="4">
    <source>
        <dbReference type="Proteomes" id="UP000000249"/>
    </source>
</evidence>
<dbReference type="KEGG" id="vco:VC0395_0417"/>
<accession>A0A0H3AG36</accession>
<evidence type="ECO:0000313" key="3">
    <source>
        <dbReference type="EMBL" id="ABQ18853.1"/>
    </source>
</evidence>
<dbReference type="OrthoDB" id="5705501at2"/>
<dbReference type="PANTHER" id="PTHR30221:SF8">
    <property type="entry name" value="SMALL-CONDUCTANCE MECHANOSENSITIVE CHANNEL"/>
    <property type="match status" value="1"/>
</dbReference>
<dbReference type="AlphaFoldDB" id="A0A0H3AG36"/>
<dbReference type="PATRIC" id="fig|345073.21.peg.3572"/>
<evidence type="ECO:0000259" key="2">
    <source>
        <dbReference type="Pfam" id="PF00924"/>
    </source>
</evidence>
<keyword evidence="1" id="KW-0997">Cell inner membrane</keyword>
<keyword evidence="1" id="KW-0406">Ion transport</keyword>
<organism evidence="3 4">
    <name type="scientific">Vibrio cholerae serotype O1 (strain ATCC 39541 / Classical Ogawa 395 / O395)</name>
    <dbReference type="NCBI Taxonomy" id="345073"/>
    <lineage>
        <taxon>Bacteria</taxon>
        <taxon>Pseudomonadati</taxon>
        <taxon>Pseudomonadota</taxon>
        <taxon>Gammaproteobacteria</taxon>
        <taxon>Vibrionales</taxon>
        <taxon>Vibrionaceae</taxon>
        <taxon>Vibrio</taxon>
    </lineage>
</organism>
<dbReference type="KEGG" id="vcr:VC395_A0841"/>
<proteinExistence type="inferred from homology"/>